<dbReference type="InterPro" id="IPR036928">
    <property type="entry name" value="AS_sf"/>
</dbReference>
<dbReference type="Proteomes" id="UP000000270">
    <property type="component" value="Chromosome"/>
</dbReference>
<gene>
    <name evidence="3" type="ordered locus">AZC_3204</name>
</gene>
<reference evidence="3 4" key="3">
    <citation type="journal article" date="2008" name="BMC Genomics">
        <title>The genome of the versatile nitrogen fixer Azorhizobium caulinodans ORS571.</title>
        <authorList>
            <person name="Lee KB."/>
            <person name="Backer P.D."/>
            <person name="Aono T."/>
            <person name="Liu CT."/>
            <person name="Suzuki S."/>
            <person name="Suzuki T."/>
            <person name="Kaneko T."/>
            <person name="Yamada M."/>
            <person name="Tabata S."/>
            <person name="Kupfer D.M."/>
            <person name="Najar F.Z."/>
            <person name="Wiley G.B."/>
            <person name="Roe B."/>
            <person name="Binnewies T.T."/>
            <person name="Ussery D.W."/>
            <person name="D'Haeze W."/>
            <person name="Herder J.D."/>
            <person name="Gevers D."/>
            <person name="Vereecke D."/>
            <person name="Holsters M."/>
            <person name="Oyaizu H."/>
        </authorList>
    </citation>
    <scope>NUCLEOTIDE SEQUENCE [LARGE SCALE GENOMIC DNA]</scope>
    <source>
        <strain evidence="4">ATCC 43989 / DSM 5975 / JCM 20966 / LMG 6465 / NBRC 14845 / NCIMB 13405 / ORS 571</strain>
    </source>
</reference>
<organism evidence="3 4">
    <name type="scientific">Azorhizobium caulinodans (strain ATCC 43989 / DSM 5975 / JCM 20966 / LMG 6465 / NBRC 14845 / NCIMB 13405 / ORS 571)</name>
    <dbReference type="NCBI Taxonomy" id="438753"/>
    <lineage>
        <taxon>Bacteria</taxon>
        <taxon>Pseudomonadati</taxon>
        <taxon>Pseudomonadota</taxon>
        <taxon>Alphaproteobacteria</taxon>
        <taxon>Hyphomicrobiales</taxon>
        <taxon>Xanthobacteraceae</taxon>
        <taxon>Azorhizobium</taxon>
    </lineage>
</organism>
<reference evidence="4" key="2">
    <citation type="submission" date="2007-04" db="EMBL/GenBank/DDBJ databases">
        <title>Complete genome sequence of the nitrogen-fixing bacterium Azorhizobium caulinodans ORS571.</title>
        <authorList>
            <person name="Lee K.B."/>
            <person name="Backer P.D."/>
            <person name="Aono T."/>
            <person name="Liu C.T."/>
            <person name="Suzuki S."/>
            <person name="Suzuki T."/>
            <person name="Kaneko T."/>
            <person name="Yamada M."/>
            <person name="Tabata S."/>
            <person name="Kupfer D.M."/>
            <person name="Najar F.Z."/>
            <person name="Wiley G.B."/>
            <person name="Roe B."/>
            <person name="Binnewies T."/>
            <person name="Ussery D."/>
            <person name="Vereecke D."/>
            <person name="Gevers D."/>
            <person name="Holsters M."/>
            <person name="Oyaizu H."/>
        </authorList>
    </citation>
    <scope>NUCLEOTIDE SEQUENCE [LARGE SCALE GENOMIC DNA]</scope>
    <source>
        <strain evidence="4">ATCC 43989 / DSM 5975 / JCM 20966 / LMG 6465 / NBRC 14845 / NCIMB 13405 / ORS 571</strain>
    </source>
</reference>
<evidence type="ECO:0000313" key="4">
    <source>
        <dbReference type="Proteomes" id="UP000000270"/>
    </source>
</evidence>
<dbReference type="EMBL" id="AP009384">
    <property type="protein sequence ID" value="BAF89202.1"/>
    <property type="molecule type" value="Genomic_DNA"/>
</dbReference>
<dbReference type="eggNOG" id="COG0154">
    <property type="taxonomic scope" value="Bacteria"/>
</dbReference>
<reference evidence="3 4" key="4">
    <citation type="journal article" date="2009" name="Appl. Environ. Microbiol.">
        <title>Comparative genome-wide transcriptional profiling of Azorhizobium caulinodans ORS571 grown under free-living and symbiotic conditions.</title>
        <authorList>
            <person name="Tsukada S."/>
            <person name="Aono T."/>
            <person name="Akiba N."/>
            <person name="Lee KB."/>
            <person name="Liu CT."/>
            <person name="Toyazaki H."/>
            <person name="Oyaizu H."/>
        </authorList>
    </citation>
    <scope>NUCLEOTIDE SEQUENCE [LARGE SCALE GENOMIC DNA]</scope>
    <source>
        <strain evidence="4">ATCC 43989 / DSM 5975 / JCM 20966 / LMG 6465 / NBRC 14845 / NCIMB 13405 / ORS 571</strain>
    </source>
</reference>
<evidence type="ECO:0000256" key="1">
    <source>
        <dbReference type="ARBA" id="ARBA00009199"/>
    </source>
</evidence>
<dbReference type="PANTHER" id="PTHR11895:SF7">
    <property type="entry name" value="GLUTAMYL-TRNA(GLN) AMIDOTRANSFERASE SUBUNIT A, MITOCHONDRIAL"/>
    <property type="match status" value="1"/>
</dbReference>
<dbReference type="GO" id="GO:0016740">
    <property type="term" value="F:transferase activity"/>
    <property type="evidence" value="ECO:0007669"/>
    <property type="project" value="UniProtKB-KW"/>
</dbReference>
<dbReference type="RefSeq" id="WP_012171728.1">
    <property type="nucleotide sequence ID" value="NC_009937.1"/>
</dbReference>
<evidence type="ECO:0000313" key="3">
    <source>
        <dbReference type="EMBL" id="BAF89202.1"/>
    </source>
</evidence>
<dbReference type="Pfam" id="PF01425">
    <property type="entry name" value="Amidase"/>
    <property type="match status" value="1"/>
</dbReference>
<protein>
    <submittedName>
        <fullName evidence="3">Putative glutamyl-tRNA(Gln) amidotransferase subunit</fullName>
    </submittedName>
</protein>
<dbReference type="KEGG" id="azc:AZC_3204"/>
<comment type="similarity">
    <text evidence="1">Belongs to the amidase family.</text>
</comment>
<name>A8ICG0_AZOC5</name>
<keyword evidence="4" id="KW-1185">Reference proteome</keyword>
<dbReference type="STRING" id="438753.AZC_3204"/>
<reference evidence="3 4" key="5">
    <citation type="journal article" date="2010" name="Appl. Environ. Microbiol.">
        <title>phrR-like gene praR of Azorhizobium caulinodans ORS571 is essential for symbiosis with Sesbania rostrata and is involved in expression of reb genes.</title>
        <authorList>
            <person name="Akiba N."/>
            <person name="Aono T."/>
            <person name="Toyazaki H."/>
            <person name="Sato S."/>
            <person name="Oyaizu H."/>
        </authorList>
    </citation>
    <scope>NUCLEOTIDE SEQUENCE [LARGE SCALE GENOMIC DNA]</scope>
    <source>
        <strain evidence="4">ATCC 43989 / DSM 5975 / JCM 20966 / LMG 6465 / NBRC 14845 / NCIMB 13405 / ORS 571</strain>
    </source>
</reference>
<sequence>MSTPTFSPAAEPALWARSASELNALYAAGQATPEDTLTSVLERLEAVNPALNAVIALDHAGALAAARASTERWRAGTPLSPLDGVPVSVKDNILQQGLPATWGSRLYRDFVPERDETPVARLRAAGALLFGKTNVPEFTLQGYTDNLLFGVTGNPFDPTLTPGGSSGGAVAAVAAGIGPIALGTDGGGSIRRPAGYAGLFGLKPSRGLVPRAHGFPTILHDFEVAGPLARTVADIQLTLTVIADGFAPAAVTAPLRILFAPTFGTAPVDPEIAASLEEAARQFEAMGHSVERAEPFLLAEPMLDIWPVVSQTAAAAVMEEHPGQEHLIAPALAEMARQGAARSATEYLGALNRITAMGREFDALFARHDILLTPAAAALPWPAHEPYPTQIAGRPVGPRGHAVFTPFANVLGLPGLSIPVRPSATGLPIGAQIVGPHGSDARLLALAAAFGEVPRSSS</sequence>
<dbReference type="AlphaFoldDB" id="A8ICG0"/>
<evidence type="ECO:0000259" key="2">
    <source>
        <dbReference type="Pfam" id="PF01425"/>
    </source>
</evidence>
<dbReference type="HOGENOM" id="CLU_009600_0_4_5"/>
<keyword evidence="3" id="KW-0808">Transferase</keyword>
<accession>A8ICG0</accession>
<reference evidence="3 4" key="1">
    <citation type="journal article" date="2007" name="Appl. Environ. Microbiol.">
        <title>Rhizobial factors required for stem nodule maturation and maintenance in Sesbania rostrata-Azorhizobium caulinodans ORS571 symbiosis.</title>
        <authorList>
            <person name="Suzuki S."/>
            <person name="Aono T."/>
            <person name="Lee KB."/>
            <person name="Suzuki T."/>
            <person name="Liu CT."/>
            <person name="Miwa H."/>
            <person name="Wakao S."/>
            <person name="Iki T."/>
            <person name="Oyaizu H."/>
        </authorList>
    </citation>
    <scope>NUCLEOTIDE SEQUENCE [LARGE SCALE GENOMIC DNA]</scope>
    <source>
        <strain evidence="4">ATCC 43989 / DSM 5975 / JCM 20966 / LMG 6465 / NBRC 14845 / NCIMB 13405 / ORS 571</strain>
    </source>
</reference>
<feature type="domain" description="Amidase" evidence="2">
    <location>
        <begin position="36"/>
        <end position="444"/>
    </location>
</feature>
<dbReference type="Gene3D" id="3.90.1300.10">
    <property type="entry name" value="Amidase signature (AS) domain"/>
    <property type="match status" value="1"/>
</dbReference>
<dbReference type="PANTHER" id="PTHR11895">
    <property type="entry name" value="TRANSAMIDASE"/>
    <property type="match status" value="1"/>
</dbReference>
<dbReference type="SUPFAM" id="SSF75304">
    <property type="entry name" value="Amidase signature (AS) enzymes"/>
    <property type="match status" value="1"/>
</dbReference>
<reference evidence="3 4" key="6">
    <citation type="journal article" date="2011" name="Appl. Environ. Microbiol.">
        <title>Involvement of the azorhizobial chromosome partition gene (parA) in the onset of bacteroid differentiation during Sesbania rostrata stem nodule development.</title>
        <authorList>
            <person name="Liu CT."/>
            <person name="Lee KB."/>
            <person name="Wang YS."/>
            <person name="Peng MH."/>
            <person name="Lee KT."/>
            <person name="Suzuki S."/>
            <person name="Suzuki T."/>
            <person name="Oyaizu H."/>
        </authorList>
    </citation>
    <scope>NUCLEOTIDE SEQUENCE [LARGE SCALE GENOMIC DNA]</scope>
    <source>
        <strain evidence="4">ATCC 43989 / DSM 5975 / JCM 20966 / LMG 6465 / NBRC 14845 / NCIMB 13405 / ORS 571</strain>
    </source>
</reference>
<proteinExistence type="inferred from homology"/>
<dbReference type="InterPro" id="IPR000120">
    <property type="entry name" value="Amidase"/>
</dbReference>
<dbReference type="InterPro" id="IPR023631">
    <property type="entry name" value="Amidase_dom"/>
</dbReference>